<feature type="domain" description="Flagellar basal-body/hook protein C-terminal" evidence="7">
    <location>
        <begin position="89"/>
        <end position="133"/>
    </location>
</feature>
<dbReference type="EMBL" id="JBHTCM010000004">
    <property type="protein sequence ID" value="MFC7331818.1"/>
    <property type="molecule type" value="Genomic_DNA"/>
</dbReference>
<dbReference type="InterPro" id="IPR006299">
    <property type="entry name" value="FlgC"/>
</dbReference>
<keyword evidence="8" id="KW-0969">Cilium</keyword>
<keyword evidence="8" id="KW-0966">Cell projection</keyword>
<evidence type="ECO:0000256" key="5">
    <source>
        <dbReference type="ARBA" id="ARBA00025933"/>
    </source>
</evidence>
<evidence type="ECO:0000313" key="8">
    <source>
        <dbReference type="EMBL" id="MFC7331818.1"/>
    </source>
</evidence>
<keyword evidence="9" id="KW-1185">Reference proteome</keyword>
<dbReference type="Pfam" id="PF06429">
    <property type="entry name" value="Flg_bbr_C"/>
    <property type="match status" value="1"/>
</dbReference>
<comment type="caution">
    <text evidence="8">The sequence shown here is derived from an EMBL/GenBank/DDBJ whole genome shotgun (WGS) entry which is preliminary data.</text>
</comment>
<evidence type="ECO:0000256" key="6">
    <source>
        <dbReference type="RuleBase" id="RU362062"/>
    </source>
</evidence>
<comment type="subunit">
    <text evidence="5 6">The basal body constitutes a major portion of the flagellar organelle and consists of four rings (L,P,S, and M) mounted on a central rod. The rod consists of about 26 subunits of FlgG in the distal portion, and FlgB, FlgC and FlgF are thought to build up the proximal portion of the rod with about 6 subunits each.</text>
</comment>
<dbReference type="PANTHER" id="PTHR30435">
    <property type="entry name" value="FLAGELLAR PROTEIN"/>
    <property type="match status" value="1"/>
</dbReference>
<accession>A0ABW2KPH9</accession>
<evidence type="ECO:0000256" key="2">
    <source>
        <dbReference type="ARBA" id="ARBA00009677"/>
    </source>
</evidence>
<evidence type="ECO:0000313" key="9">
    <source>
        <dbReference type="Proteomes" id="UP001596456"/>
    </source>
</evidence>
<dbReference type="Proteomes" id="UP001596456">
    <property type="component" value="Unassembled WGS sequence"/>
</dbReference>
<dbReference type="RefSeq" id="WP_377355829.1">
    <property type="nucleotide sequence ID" value="NZ_JBHTCM010000004.1"/>
</dbReference>
<name>A0ABW2KPH9_9PROT</name>
<gene>
    <name evidence="8" type="primary">flgC</name>
    <name evidence="8" type="ORF">ACFQPS_01455</name>
</gene>
<comment type="similarity">
    <text evidence="2">Belongs to the flagella basal body rod proteins family.</text>
</comment>
<keyword evidence="4 6" id="KW-0975">Bacterial flagellum</keyword>
<evidence type="ECO:0000256" key="3">
    <source>
        <dbReference type="ARBA" id="ARBA00017941"/>
    </source>
</evidence>
<evidence type="ECO:0000256" key="1">
    <source>
        <dbReference type="ARBA" id="ARBA00004117"/>
    </source>
</evidence>
<keyword evidence="8" id="KW-0282">Flagellum</keyword>
<comment type="subcellular location">
    <subcellularLocation>
        <location evidence="1 6">Bacterial flagellum basal body</location>
    </subcellularLocation>
</comment>
<evidence type="ECO:0000259" key="7">
    <source>
        <dbReference type="Pfam" id="PF06429"/>
    </source>
</evidence>
<protein>
    <recommendedName>
        <fullName evidence="3 6">Flagellar basal-body rod protein FlgC</fullName>
    </recommendedName>
</protein>
<dbReference type="InterPro" id="IPR019776">
    <property type="entry name" value="Flagellar_basal_body_rod_CS"/>
</dbReference>
<dbReference type="PROSITE" id="PS00588">
    <property type="entry name" value="FLAGELLA_BB_ROD"/>
    <property type="match status" value="1"/>
</dbReference>
<dbReference type="InterPro" id="IPR010930">
    <property type="entry name" value="Flg_bb/hook_C_dom"/>
</dbReference>
<sequence length="136" mass="15321">MDLMNTLSLSAAGLKVQGTRLRVIAENLANANSTAPTPGDLPYRRKVILFQNVLNRELGMPTVKVKKIDVDRSDFQRRYDPGHPSADAEGYVLMPNVNTLVESMDMREAQRSYEANLNVIDTTRQMLTRTIELLRS</sequence>
<reference evidence="9" key="1">
    <citation type="journal article" date="2019" name="Int. J. Syst. Evol. Microbiol.">
        <title>The Global Catalogue of Microorganisms (GCM) 10K type strain sequencing project: providing services to taxonomists for standard genome sequencing and annotation.</title>
        <authorList>
            <consortium name="The Broad Institute Genomics Platform"/>
            <consortium name="The Broad Institute Genome Sequencing Center for Infectious Disease"/>
            <person name="Wu L."/>
            <person name="Ma J."/>
        </authorList>
    </citation>
    <scope>NUCLEOTIDE SEQUENCE [LARGE SCALE GENOMIC DNA]</scope>
    <source>
        <strain evidence="9">CGMCC 1.16275</strain>
    </source>
</reference>
<evidence type="ECO:0000256" key="4">
    <source>
        <dbReference type="ARBA" id="ARBA00023143"/>
    </source>
</evidence>
<dbReference type="PANTHER" id="PTHR30435:SF2">
    <property type="entry name" value="FLAGELLAR BASAL-BODY ROD PROTEIN FLGC"/>
    <property type="match status" value="1"/>
</dbReference>
<organism evidence="8 9">
    <name type="scientific">Rhodocista pekingensis</name>
    <dbReference type="NCBI Taxonomy" id="201185"/>
    <lineage>
        <taxon>Bacteria</taxon>
        <taxon>Pseudomonadati</taxon>
        <taxon>Pseudomonadota</taxon>
        <taxon>Alphaproteobacteria</taxon>
        <taxon>Rhodospirillales</taxon>
        <taxon>Azospirillaceae</taxon>
        <taxon>Rhodocista</taxon>
    </lineage>
</organism>
<proteinExistence type="inferred from homology"/>
<dbReference type="NCBIfam" id="TIGR01395">
    <property type="entry name" value="FlgC"/>
    <property type="match status" value="1"/>
</dbReference>